<proteinExistence type="predicted"/>
<name>A0A920BQF3_9ACTN</name>
<sequence length="187" mass="19829">MENLRRNRATTQQRSQHAHMWFLAAVAAAVPLLGGCTTTGQATAAGIACDGRNAYCGRPVRGEGPRHLPTAGVDYGALQATDFKIAAFAMNDGWCLTHTDQSCNEHPTRHQPGPDDVRQAKAALQEAGYSDNIVRLADSSDPAPPGSLLYAVRVGDICFIGHAAELPQADGDSYHGIAGQFTDGRCL</sequence>
<dbReference type="Proteomes" id="UP000677082">
    <property type="component" value="Unassembled WGS sequence"/>
</dbReference>
<evidence type="ECO:0000313" key="1">
    <source>
        <dbReference type="EMBL" id="GIM97153.1"/>
    </source>
</evidence>
<organism evidence="1 2">
    <name type="scientific">Paractinoplanes toevensis</name>
    <dbReference type="NCBI Taxonomy" id="571911"/>
    <lineage>
        <taxon>Bacteria</taxon>
        <taxon>Bacillati</taxon>
        <taxon>Actinomycetota</taxon>
        <taxon>Actinomycetes</taxon>
        <taxon>Micromonosporales</taxon>
        <taxon>Micromonosporaceae</taxon>
        <taxon>Paractinoplanes</taxon>
    </lineage>
</organism>
<accession>A0A920BQF3</accession>
<evidence type="ECO:0000313" key="2">
    <source>
        <dbReference type="Proteomes" id="UP000677082"/>
    </source>
</evidence>
<dbReference type="EMBL" id="BOQN01000134">
    <property type="protein sequence ID" value="GIM97153.1"/>
    <property type="molecule type" value="Genomic_DNA"/>
</dbReference>
<dbReference type="AlphaFoldDB" id="A0A920BQF3"/>
<protein>
    <submittedName>
        <fullName evidence="1">Uncharacterized protein</fullName>
    </submittedName>
</protein>
<keyword evidence="2" id="KW-1185">Reference proteome</keyword>
<comment type="caution">
    <text evidence="1">The sequence shown here is derived from an EMBL/GenBank/DDBJ whole genome shotgun (WGS) entry which is preliminary data.</text>
</comment>
<reference evidence="1 2" key="1">
    <citation type="submission" date="2021-03" db="EMBL/GenBank/DDBJ databases">
        <title>Whole genome shotgun sequence of Actinoplanes toevensis NBRC 105298.</title>
        <authorList>
            <person name="Komaki H."/>
            <person name="Tamura T."/>
        </authorList>
    </citation>
    <scope>NUCLEOTIDE SEQUENCE [LARGE SCALE GENOMIC DNA]</scope>
    <source>
        <strain evidence="1 2">NBRC 105298</strain>
    </source>
</reference>
<gene>
    <name evidence="1" type="ORF">Ato02nite_089460</name>
</gene>